<name>A0A9D2EGW2_9MICO</name>
<proteinExistence type="inferred from homology"/>
<evidence type="ECO:0000256" key="7">
    <source>
        <dbReference type="ARBA" id="ARBA00022801"/>
    </source>
</evidence>
<feature type="domain" description="FPG-type" evidence="15">
    <location>
        <begin position="243"/>
        <end position="277"/>
    </location>
</feature>
<dbReference type="AlphaFoldDB" id="A0A9D2EGW2"/>
<keyword evidence="6 14" id="KW-0863">Zinc-finger</keyword>
<keyword evidence="11" id="KW-0456">Lyase</keyword>
<comment type="cofactor">
    <cofactor evidence="2">
        <name>Zn(2+)</name>
        <dbReference type="ChEBI" id="CHEBI:29105"/>
    </cofactor>
</comment>
<keyword evidence="13" id="KW-0326">Glycosidase</keyword>
<dbReference type="PROSITE" id="PS51068">
    <property type="entry name" value="FPG_CAT"/>
    <property type="match status" value="1"/>
</dbReference>
<keyword evidence="5" id="KW-0227">DNA damage</keyword>
<evidence type="ECO:0000259" key="16">
    <source>
        <dbReference type="PROSITE" id="PS51068"/>
    </source>
</evidence>
<dbReference type="Pfam" id="PF06827">
    <property type="entry name" value="zf-FPG_IleRS"/>
    <property type="match status" value="1"/>
</dbReference>
<dbReference type="Pfam" id="PF01149">
    <property type="entry name" value="Fapy_DNA_glyco"/>
    <property type="match status" value="1"/>
</dbReference>
<keyword evidence="4" id="KW-0479">Metal-binding</keyword>
<evidence type="ECO:0000256" key="8">
    <source>
        <dbReference type="ARBA" id="ARBA00022833"/>
    </source>
</evidence>
<dbReference type="PROSITE" id="PS51066">
    <property type="entry name" value="ZF_FPG_2"/>
    <property type="match status" value="1"/>
</dbReference>
<dbReference type="PANTHER" id="PTHR22993:SF9">
    <property type="entry name" value="FORMAMIDOPYRIMIDINE-DNA GLYCOSYLASE"/>
    <property type="match status" value="1"/>
</dbReference>
<dbReference type="InterPro" id="IPR010663">
    <property type="entry name" value="Znf_FPG/IleRS"/>
</dbReference>
<comment type="similarity">
    <text evidence="3">Belongs to the FPG family.</text>
</comment>
<evidence type="ECO:0000256" key="14">
    <source>
        <dbReference type="PROSITE-ProRule" id="PRU00391"/>
    </source>
</evidence>
<dbReference type="GO" id="GO:0003906">
    <property type="term" value="F:DNA-(apurinic or apyrimidinic site) endonuclease activity"/>
    <property type="evidence" value="ECO:0007669"/>
    <property type="project" value="InterPro"/>
</dbReference>
<evidence type="ECO:0000256" key="9">
    <source>
        <dbReference type="ARBA" id="ARBA00023125"/>
    </source>
</evidence>
<evidence type="ECO:0000256" key="11">
    <source>
        <dbReference type="ARBA" id="ARBA00023239"/>
    </source>
</evidence>
<dbReference type="EMBL" id="DXBY01000285">
    <property type="protein sequence ID" value="HIZ37399.1"/>
    <property type="molecule type" value="Genomic_DNA"/>
</dbReference>
<protein>
    <submittedName>
        <fullName evidence="17">Fpg/Nei family DNA glycosylase</fullName>
    </submittedName>
</protein>
<evidence type="ECO:0000256" key="5">
    <source>
        <dbReference type="ARBA" id="ARBA00022763"/>
    </source>
</evidence>
<evidence type="ECO:0000256" key="4">
    <source>
        <dbReference type="ARBA" id="ARBA00022723"/>
    </source>
</evidence>
<reference evidence="17" key="1">
    <citation type="journal article" date="2021" name="PeerJ">
        <title>Extensive microbial diversity within the chicken gut microbiome revealed by metagenomics and culture.</title>
        <authorList>
            <person name="Gilroy R."/>
            <person name="Ravi A."/>
            <person name="Getino M."/>
            <person name="Pursley I."/>
            <person name="Horton D.L."/>
            <person name="Alikhan N.F."/>
            <person name="Baker D."/>
            <person name="Gharbi K."/>
            <person name="Hall N."/>
            <person name="Watson M."/>
            <person name="Adriaenssens E.M."/>
            <person name="Foster-Nyarko E."/>
            <person name="Jarju S."/>
            <person name="Secka A."/>
            <person name="Antonio M."/>
            <person name="Oren A."/>
            <person name="Chaudhuri R.R."/>
            <person name="La Ragione R."/>
            <person name="Hildebrand F."/>
            <person name="Pallen M.J."/>
        </authorList>
    </citation>
    <scope>NUCLEOTIDE SEQUENCE</scope>
    <source>
        <strain evidence="17">ChiGjej4B4-7305</strain>
    </source>
</reference>
<comment type="caution">
    <text evidence="17">The sequence shown here is derived from an EMBL/GenBank/DDBJ whole genome shotgun (WGS) entry which is preliminary data.</text>
</comment>
<dbReference type="GO" id="GO:0016829">
    <property type="term" value="F:lyase activity"/>
    <property type="evidence" value="ECO:0007669"/>
    <property type="project" value="UniProtKB-KW"/>
</dbReference>
<dbReference type="InterPro" id="IPR035937">
    <property type="entry name" value="FPG_N"/>
</dbReference>
<dbReference type="CDD" id="cd08973">
    <property type="entry name" value="BaFpgNei_N_1"/>
    <property type="match status" value="1"/>
</dbReference>
<evidence type="ECO:0000256" key="1">
    <source>
        <dbReference type="ARBA" id="ARBA00001668"/>
    </source>
</evidence>
<evidence type="ECO:0000256" key="10">
    <source>
        <dbReference type="ARBA" id="ARBA00023204"/>
    </source>
</evidence>
<dbReference type="InterPro" id="IPR010979">
    <property type="entry name" value="Ribosomal_uS13-like_H2TH"/>
</dbReference>
<dbReference type="InterPro" id="IPR015886">
    <property type="entry name" value="H2TH_FPG"/>
</dbReference>
<dbReference type="GO" id="GO:0008270">
    <property type="term" value="F:zinc ion binding"/>
    <property type="evidence" value="ECO:0007669"/>
    <property type="project" value="UniProtKB-KW"/>
</dbReference>
<gene>
    <name evidence="17" type="ORF">H9815_16610</name>
</gene>
<dbReference type="SUPFAM" id="SSF81624">
    <property type="entry name" value="N-terminal domain of MutM-like DNA repair proteins"/>
    <property type="match status" value="1"/>
</dbReference>
<evidence type="ECO:0000256" key="2">
    <source>
        <dbReference type="ARBA" id="ARBA00001947"/>
    </source>
</evidence>
<keyword evidence="10" id="KW-0234">DNA repair</keyword>
<dbReference type="SUPFAM" id="SSF57716">
    <property type="entry name" value="Glucocorticoid receptor-like (DNA-binding domain)"/>
    <property type="match status" value="1"/>
</dbReference>
<accession>A0A9D2EGW2</accession>
<evidence type="ECO:0000259" key="15">
    <source>
        <dbReference type="PROSITE" id="PS51066"/>
    </source>
</evidence>
<keyword evidence="8" id="KW-0862">Zinc</keyword>
<dbReference type="Proteomes" id="UP000824037">
    <property type="component" value="Unassembled WGS sequence"/>
</dbReference>
<keyword evidence="9" id="KW-0238">DNA-binding</keyword>
<evidence type="ECO:0000313" key="17">
    <source>
        <dbReference type="EMBL" id="HIZ37399.1"/>
    </source>
</evidence>
<dbReference type="SMART" id="SM01232">
    <property type="entry name" value="H2TH"/>
    <property type="match status" value="1"/>
</dbReference>
<dbReference type="SUPFAM" id="SSF46946">
    <property type="entry name" value="S13-like H2TH domain"/>
    <property type="match status" value="1"/>
</dbReference>
<dbReference type="Gene3D" id="3.20.190.10">
    <property type="entry name" value="MutM-like, N-terminal"/>
    <property type="match status" value="1"/>
</dbReference>
<dbReference type="Pfam" id="PF06831">
    <property type="entry name" value="H2TH"/>
    <property type="match status" value="1"/>
</dbReference>
<keyword evidence="7" id="KW-0378">Hydrolase</keyword>
<dbReference type="Gene3D" id="1.10.8.50">
    <property type="match status" value="1"/>
</dbReference>
<reference evidence="17" key="2">
    <citation type="submission" date="2021-04" db="EMBL/GenBank/DDBJ databases">
        <authorList>
            <person name="Gilroy R."/>
        </authorList>
    </citation>
    <scope>NUCLEOTIDE SEQUENCE</scope>
    <source>
        <strain evidence="17">ChiGjej4B4-7305</strain>
    </source>
</reference>
<dbReference type="SMART" id="SM00898">
    <property type="entry name" value="Fapy_DNA_glyco"/>
    <property type="match status" value="1"/>
</dbReference>
<evidence type="ECO:0000256" key="12">
    <source>
        <dbReference type="ARBA" id="ARBA00023268"/>
    </source>
</evidence>
<comment type="catalytic activity">
    <reaction evidence="1">
        <text>Hydrolysis of DNA containing ring-opened 7-methylguanine residues, releasing 2,6-diamino-4-hydroxy-5-(N-methyl)formamidopyrimidine.</text>
        <dbReference type="EC" id="3.2.2.23"/>
    </reaction>
</comment>
<dbReference type="GO" id="GO:0034039">
    <property type="term" value="F:8-oxo-7,8-dihydroguanine DNA N-glycosylase activity"/>
    <property type="evidence" value="ECO:0007669"/>
    <property type="project" value="TreeGrafter"/>
</dbReference>
<dbReference type="GO" id="GO:0006284">
    <property type="term" value="P:base-excision repair"/>
    <property type="evidence" value="ECO:0007669"/>
    <property type="project" value="InterPro"/>
</dbReference>
<evidence type="ECO:0000256" key="6">
    <source>
        <dbReference type="ARBA" id="ARBA00022771"/>
    </source>
</evidence>
<sequence>MPEMPEVQGLVDFLAARTSGLRVSVARLASIQALKTFDPPLEDLLGATVTRAARHGKWLDLVAQPMSGDGAVHLVFHLARAGWLRWYEELPKTQLRPGRSPIALRIGFEDGSGFDLTEAGTKKKLAAYLVTDPEQVPMLSTLGPDPLAETFTVATLAQILSARRTQLKGVLRDQSVIAGIGNAYSDEILHAARMSPFTISATLDEGAVQVLHEAITTVLRRAVEEASGRPAAELKDAKRSGMAVHGRTGQQCPVCADTVAEVSFADSSLQYCPTCQTGGKVLADRRMSRLLR</sequence>
<dbReference type="InterPro" id="IPR000214">
    <property type="entry name" value="Znf_DNA_glyclase/AP_lyase"/>
</dbReference>
<evidence type="ECO:0000313" key="18">
    <source>
        <dbReference type="Proteomes" id="UP000824037"/>
    </source>
</evidence>
<dbReference type="GO" id="GO:0003684">
    <property type="term" value="F:damaged DNA binding"/>
    <property type="evidence" value="ECO:0007669"/>
    <property type="project" value="InterPro"/>
</dbReference>
<organism evidence="17 18">
    <name type="scientific">Candidatus Ruania gallistercoris</name>
    <dbReference type="NCBI Taxonomy" id="2838746"/>
    <lineage>
        <taxon>Bacteria</taxon>
        <taxon>Bacillati</taxon>
        <taxon>Actinomycetota</taxon>
        <taxon>Actinomycetes</taxon>
        <taxon>Micrococcales</taxon>
        <taxon>Ruaniaceae</taxon>
        <taxon>Ruania</taxon>
    </lineage>
</organism>
<dbReference type="InterPro" id="IPR012319">
    <property type="entry name" value="FPG_cat"/>
</dbReference>
<dbReference type="PANTHER" id="PTHR22993">
    <property type="entry name" value="FORMAMIDOPYRIMIDINE-DNA GLYCOSYLASE"/>
    <property type="match status" value="1"/>
</dbReference>
<keyword evidence="12" id="KW-0511">Multifunctional enzyme</keyword>
<evidence type="ECO:0000256" key="3">
    <source>
        <dbReference type="ARBA" id="ARBA00009409"/>
    </source>
</evidence>
<feature type="domain" description="Formamidopyrimidine-DNA glycosylase catalytic" evidence="16">
    <location>
        <begin position="2"/>
        <end position="115"/>
    </location>
</feature>
<evidence type="ECO:0000256" key="13">
    <source>
        <dbReference type="ARBA" id="ARBA00023295"/>
    </source>
</evidence>